<keyword evidence="4" id="KW-1003">Cell membrane</keyword>
<dbReference type="SUPFAM" id="SSF82866">
    <property type="entry name" value="Multidrug efflux transporter AcrB transmembrane domain"/>
    <property type="match status" value="1"/>
</dbReference>
<feature type="region of interest" description="Disordered" evidence="10">
    <location>
        <begin position="331"/>
        <end position="373"/>
    </location>
</feature>
<dbReference type="EMBL" id="CAEZVQ010000059">
    <property type="protein sequence ID" value="CAB4635123.1"/>
    <property type="molecule type" value="Genomic_DNA"/>
</dbReference>
<gene>
    <name evidence="13" type="ORF">UFOPK2086_00581</name>
</gene>
<evidence type="ECO:0000256" key="11">
    <source>
        <dbReference type="SAM" id="Phobius"/>
    </source>
</evidence>
<feature type="compositionally biased region" description="Polar residues" evidence="10">
    <location>
        <begin position="342"/>
        <end position="351"/>
    </location>
</feature>
<feature type="transmembrane region" description="Helical" evidence="11">
    <location>
        <begin position="278"/>
        <end position="303"/>
    </location>
</feature>
<reference evidence="13" key="1">
    <citation type="submission" date="2020-05" db="EMBL/GenBank/DDBJ databases">
        <authorList>
            <person name="Chiriac C."/>
            <person name="Salcher M."/>
            <person name="Ghai R."/>
            <person name="Kavagutti S V."/>
        </authorList>
    </citation>
    <scope>NUCLEOTIDE SEQUENCE</scope>
</reference>
<dbReference type="PANTHER" id="PTHR30081:SF8">
    <property type="entry name" value="PROTEIN TRANSLOCASE SUBUNIT SECF"/>
    <property type="match status" value="1"/>
</dbReference>
<keyword evidence="3" id="KW-0813">Transport</keyword>
<name>A0A6J6JFM5_9ZZZZ</name>
<feature type="transmembrane region" description="Helical" evidence="11">
    <location>
        <begin position="194"/>
        <end position="215"/>
    </location>
</feature>
<dbReference type="GO" id="GO:0006886">
    <property type="term" value="P:intracellular protein transport"/>
    <property type="evidence" value="ECO:0007669"/>
    <property type="project" value="InterPro"/>
</dbReference>
<feature type="transmembrane region" description="Helical" evidence="11">
    <location>
        <begin position="21"/>
        <end position="41"/>
    </location>
</feature>
<accession>A0A6J6JFM5</accession>
<dbReference type="PANTHER" id="PTHR30081">
    <property type="entry name" value="PROTEIN-EXPORT MEMBRANE PROTEIN SEC"/>
    <property type="match status" value="1"/>
</dbReference>
<keyword evidence="8" id="KW-0811">Translocation</keyword>
<dbReference type="AlphaFoldDB" id="A0A6J6JFM5"/>
<dbReference type="InterPro" id="IPR022813">
    <property type="entry name" value="SecD/SecF_arch_bac"/>
</dbReference>
<dbReference type="PRINTS" id="PR01755">
    <property type="entry name" value="SECFTRNLCASE"/>
</dbReference>
<dbReference type="NCBIfam" id="TIGR00966">
    <property type="entry name" value="transloc_SecF"/>
    <property type="match status" value="1"/>
</dbReference>
<keyword evidence="9 11" id="KW-0472">Membrane</keyword>
<keyword evidence="7 11" id="KW-1133">Transmembrane helix</keyword>
<dbReference type="InterPro" id="IPR022646">
    <property type="entry name" value="SecD/SecF_CS"/>
</dbReference>
<organism evidence="13">
    <name type="scientific">freshwater metagenome</name>
    <dbReference type="NCBI Taxonomy" id="449393"/>
    <lineage>
        <taxon>unclassified sequences</taxon>
        <taxon>metagenomes</taxon>
        <taxon>ecological metagenomes</taxon>
    </lineage>
</organism>
<keyword evidence="6" id="KW-0653">Protein transport</keyword>
<keyword evidence="5 11" id="KW-0812">Transmembrane</keyword>
<evidence type="ECO:0000256" key="8">
    <source>
        <dbReference type="ARBA" id="ARBA00023010"/>
    </source>
</evidence>
<dbReference type="InterPro" id="IPR048634">
    <property type="entry name" value="SecD_SecF_C"/>
</dbReference>
<evidence type="ECO:0000256" key="1">
    <source>
        <dbReference type="ARBA" id="ARBA00004651"/>
    </source>
</evidence>
<feature type="transmembrane region" description="Helical" evidence="11">
    <location>
        <begin position="143"/>
        <end position="160"/>
    </location>
</feature>
<feature type="transmembrane region" description="Helical" evidence="11">
    <location>
        <begin position="167"/>
        <end position="188"/>
    </location>
</feature>
<evidence type="ECO:0000256" key="2">
    <source>
        <dbReference type="ARBA" id="ARBA00015792"/>
    </source>
</evidence>
<dbReference type="InterPro" id="IPR005665">
    <property type="entry name" value="SecF_bac"/>
</dbReference>
<dbReference type="Pfam" id="PF02355">
    <property type="entry name" value="SecD_SecF_C"/>
    <property type="match status" value="1"/>
</dbReference>
<sequence length="373" mass="40141">MSGRWQRLYRGETTINFYGRRNVGFIASGLLLLVTIVSLFAQGLNLGIDFKGGVAFEISVNGKITVEEARTILEENKVEASGAKIQTLSSGADERIRIQLEVLDSKVEESVREDLATKVGIKAGDVSIEKVSATWGRGITRDAIQALLTFLVLVSLFIAWRFEARMAAGALAAVVHDVLISVGVYSVTGLEVTPATVVAFLTILGFSLYDTIVVFDKVDENQKRFANTRVPYADIVNVSMNQTLMRSLNTTVAAVLPVLSLLVLGSGVFGAVALQEFALALLVGMATGAYSSIFIASPVLGLLKERSREYSALRGQVSIGTDMAHVMATGTPQSRRARQVDNAASTDTSTPTPVPAVEAILSHPPRPRKKSRR</sequence>
<dbReference type="Gene3D" id="1.20.1640.10">
    <property type="entry name" value="Multidrug efflux transporter AcrB transmembrane domain"/>
    <property type="match status" value="1"/>
</dbReference>
<proteinExistence type="inferred from homology"/>
<dbReference type="InterPro" id="IPR022645">
    <property type="entry name" value="SecD/SecF_bac"/>
</dbReference>
<comment type="subcellular location">
    <subcellularLocation>
        <location evidence="1">Cell membrane</location>
        <topology evidence="1">Multi-pass membrane protein</topology>
    </subcellularLocation>
</comment>
<evidence type="ECO:0000256" key="4">
    <source>
        <dbReference type="ARBA" id="ARBA00022475"/>
    </source>
</evidence>
<dbReference type="Pfam" id="PF07549">
    <property type="entry name" value="Sec_GG"/>
    <property type="match status" value="1"/>
</dbReference>
<evidence type="ECO:0000256" key="9">
    <source>
        <dbReference type="ARBA" id="ARBA00023136"/>
    </source>
</evidence>
<feature type="domain" description="Protein export membrane protein SecD/SecF C-terminal" evidence="12">
    <location>
        <begin position="115"/>
        <end position="305"/>
    </location>
</feature>
<evidence type="ECO:0000256" key="3">
    <source>
        <dbReference type="ARBA" id="ARBA00022448"/>
    </source>
</evidence>
<evidence type="ECO:0000256" key="5">
    <source>
        <dbReference type="ARBA" id="ARBA00022692"/>
    </source>
</evidence>
<evidence type="ECO:0000256" key="7">
    <source>
        <dbReference type="ARBA" id="ARBA00022989"/>
    </source>
</evidence>
<dbReference type="HAMAP" id="MF_01464_B">
    <property type="entry name" value="SecF_B"/>
    <property type="match status" value="1"/>
</dbReference>
<dbReference type="GO" id="GO:0005886">
    <property type="term" value="C:plasma membrane"/>
    <property type="evidence" value="ECO:0007669"/>
    <property type="project" value="UniProtKB-SubCell"/>
</dbReference>
<dbReference type="GO" id="GO:0015450">
    <property type="term" value="F:protein-transporting ATPase activity"/>
    <property type="evidence" value="ECO:0007669"/>
    <property type="project" value="InterPro"/>
</dbReference>
<evidence type="ECO:0000256" key="6">
    <source>
        <dbReference type="ARBA" id="ARBA00022927"/>
    </source>
</evidence>
<evidence type="ECO:0000256" key="10">
    <source>
        <dbReference type="SAM" id="MobiDB-lite"/>
    </source>
</evidence>
<evidence type="ECO:0000313" key="13">
    <source>
        <dbReference type="EMBL" id="CAB4635123.1"/>
    </source>
</evidence>
<evidence type="ECO:0000259" key="12">
    <source>
        <dbReference type="Pfam" id="PF02355"/>
    </source>
</evidence>
<protein>
    <recommendedName>
        <fullName evidence="2">Protein translocase subunit SecF</fullName>
    </recommendedName>
</protein>
<feature type="transmembrane region" description="Helical" evidence="11">
    <location>
        <begin position="250"/>
        <end position="272"/>
    </location>
</feature>